<evidence type="ECO:0000256" key="1">
    <source>
        <dbReference type="ARBA" id="ARBA00000085"/>
    </source>
</evidence>
<sequence>MTGSFRPTMVSVRSCLAWVLWAYCVVVGVYSIWDNLTAGRGVEQLMGDVLWLAFVTAMLRRPTGVVTMVLATGCLVMTLLTGVLVYGIVTASALLLACGLRGDRRRAAVMVLVTLLWSAAAISMRPGELIADIIDLPLPPLIFVGVGFAIHEALERHRRAQALAEARLAEEKESRRLERAALVTELHDGIARALNSARVHQTLLDQQTTPEDRSLSRREIERATSEGLDHVHRLLRALREDGLAQTTPTTVDPGLVDSLDRATADIRATGRSVGVLVELPEVVPATVDALAARTVREGVTNILKHSPDGASCGITVRQEGGDLVTIVDSELGTAAAEPRSPSNRVGLESLRERTRLLGGTFEAGPTRGRVLWRLRVSVPLSPLLDAVTVSFAHAGIDVTGPAAAEAMSQSASRARPAGRRAPHPTPPTTPSTVNGRVSTP</sequence>
<dbReference type="Proteomes" id="UP000004367">
    <property type="component" value="Unassembled WGS sequence"/>
</dbReference>
<evidence type="ECO:0000256" key="6">
    <source>
        <dbReference type="SAM" id="MobiDB-lite"/>
    </source>
</evidence>
<dbReference type="EC" id="2.7.13.3" evidence="2"/>
<protein>
    <recommendedName>
        <fullName evidence="2">histidine kinase</fullName>
        <ecNumber evidence="2">2.7.13.3</ecNumber>
    </recommendedName>
</protein>
<proteinExistence type="predicted"/>
<dbReference type="OrthoDB" id="3253720at2"/>
<comment type="catalytic activity">
    <reaction evidence="1">
        <text>ATP + protein L-histidine = ADP + protein N-phospho-L-histidine.</text>
        <dbReference type="EC" id="2.7.13.3"/>
    </reaction>
</comment>
<keyword evidence="4 8" id="KW-0418">Kinase</keyword>
<evidence type="ECO:0000313" key="9">
    <source>
        <dbReference type="Proteomes" id="UP000004367"/>
    </source>
</evidence>
<dbReference type="AlphaFoldDB" id="H5UQ81"/>
<gene>
    <name evidence="8" type="ORF">MOPEL_029_01690</name>
</gene>
<evidence type="ECO:0000256" key="5">
    <source>
        <dbReference type="ARBA" id="ARBA00023012"/>
    </source>
</evidence>
<feature type="region of interest" description="Disordered" evidence="6">
    <location>
        <begin position="405"/>
        <end position="440"/>
    </location>
</feature>
<evidence type="ECO:0000313" key="8">
    <source>
        <dbReference type="EMBL" id="GAB47886.1"/>
    </source>
</evidence>
<dbReference type="STRING" id="1089455.MOPEL_029_01690"/>
<keyword evidence="9" id="KW-1185">Reference proteome</keyword>
<keyword evidence="7" id="KW-1133">Transmembrane helix</keyword>
<dbReference type="GO" id="GO:0000160">
    <property type="term" value="P:phosphorelay signal transduction system"/>
    <property type="evidence" value="ECO:0007669"/>
    <property type="project" value="UniProtKB-KW"/>
</dbReference>
<dbReference type="EMBL" id="BAFE01000027">
    <property type="protein sequence ID" value="GAB47886.1"/>
    <property type="molecule type" value="Genomic_DNA"/>
</dbReference>
<dbReference type="InterPro" id="IPR036890">
    <property type="entry name" value="HATPase_C_sf"/>
</dbReference>
<dbReference type="Gene3D" id="3.30.565.10">
    <property type="entry name" value="Histidine kinase-like ATPase, C-terminal domain"/>
    <property type="match status" value="1"/>
</dbReference>
<feature type="transmembrane region" description="Helical" evidence="7">
    <location>
        <begin position="107"/>
        <end position="124"/>
    </location>
</feature>
<keyword evidence="5" id="KW-0902">Two-component regulatory system</keyword>
<keyword evidence="3" id="KW-0808">Transferase</keyword>
<dbReference type="GO" id="GO:0004673">
    <property type="term" value="F:protein histidine kinase activity"/>
    <property type="evidence" value="ECO:0007669"/>
    <property type="project" value="UniProtKB-EC"/>
</dbReference>
<feature type="transmembrane region" description="Helical" evidence="7">
    <location>
        <begin position="12"/>
        <end position="33"/>
    </location>
</feature>
<name>H5UQ81_9MICO</name>
<evidence type="ECO:0000256" key="3">
    <source>
        <dbReference type="ARBA" id="ARBA00022679"/>
    </source>
</evidence>
<organism evidence="8 9">
    <name type="scientific">Mobilicoccus pelagius NBRC 104925</name>
    <dbReference type="NCBI Taxonomy" id="1089455"/>
    <lineage>
        <taxon>Bacteria</taxon>
        <taxon>Bacillati</taxon>
        <taxon>Actinomycetota</taxon>
        <taxon>Actinomycetes</taxon>
        <taxon>Micrococcales</taxon>
        <taxon>Dermatophilaceae</taxon>
        <taxon>Mobilicoccus</taxon>
    </lineage>
</organism>
<feature type="transmembrane region" description="Helical" evidence="7">
    <location>
        <begin position="68"/>
        <end position="95"/>
    </location>
</feature>
<evidence type="ECO:0000256" key="2">
    <source>
        <dbReference type="ARBA" id="ARBA00012438"/>
    </source>
</evidence>
<accession>H5UQ81</accession>
<dbReference type="InterPro" id="IPR050482">
    <property type="entry name" value="Sensor_HK_TwoCompSys"/>
</dbReference>
<comment type="caution">
    <text evidence="8">The sequence shown here is derived from an EMBL/GenBank/DDBJ whole genome shotgun (WGS) entry which is preliminary data.</text>
</comment>
<keyword evidence="7" id="KW-0472">Membrane</keyword>
<dbReference type="PANTHER" id="PTHR24421">
    <property type="entry name" value="NITRATE/NITRITE SENSOR PROTEIN NARX-RELATED"/>
    <property type="match status" value="1"/>
</dbReference>
<dbReference type="PANTHER" id="PTHR24421:SF10">
    <property type="entry name" value="NITRATE_NITRITE SENSOR PROTEIN NARQ"/>
    <property type="match status" value="1"/>
</dbReference>
<keyword evidence="7" id="KW-0812">Transmembrane</keyword>
<reference evidence="8 9" key="1">
    <citation type="submission" date="2012-02" db="EMBL/GenBank/DDBJ databases">
        <title>Whole genome shotgun sequence of Mobilicoccus pelagius NBRC 104925.</title>
        <authorList>
            <person name="Yoshida Y."/>
            <person name="Hosoyama A."/>
            <person name="Tsuchikane K."/>
            <person name="Katsumata H."/>
            <person name="Yamazaki S."/>
            <person name="Fujita N."/>
        </authorList>
    </citation>
    <scope>NUCLEOTIDE SEQUENCE [LARGE SCALE GENOMIC DNA]</scope>
    <source>
        <strain evidence="8 9">NBRC 104925</strain>
    </source>
</reference>
<evidence type="ECO:0000256" key="4">
    <source>
        <dbReference type="ARBA" id="ARBA00022777"/>
    </source>
</evidence>
<evidence type="ECO:0000256" key="7">
    <source>
        <dbReference type="SAM" id="Phobius"/>
    </source>
</evidence>
<dbReference type="SUPFAM" id="SSF55874">
    <property type="entry name" value="ATPase domain of HSP90 chaperone/DNA topoisomerase II/histidine kinase"/>
    <property type="match status" value="1"/>
</dbReference>
<dbReference type="eggNOG" id="COG4585">
    <property type="taxonomic scope" value="Bacteria"/>
</dbReference>